<protein>
    <submittedName>
        <fullName evidence="9">PTS system cellobiose-specific transporter subunit IIB</fullName>
        <ecNumber evidence="9">2.7.1.-</ecNumber>
    </submittedName>
</protein>
<keyword evidence="1" id="KW-0813">Transport</keyword>
<dbReference type="KEGG" id="blen:NCTC4824_04024"/>
<name>A0A2X4X032_LEDLE</name>
<dbReference type="GO" id="GO:0008982">
    <property type="term" value="F:protein-N(PI)-phosphohistidine-sugar phosphotransferase activity"/>
    <property type="evidence" value="ECO:0007669"/>
    <property type="project" value="InterPro"/>
</dbReference>
<dbReference type="PANTHER" id="PTHR34581">
    <property type="entry name" value="PTS SYSTEM N,N'-DIACETYLCHITOBIOSE-SPECIFIC EIIB COMPONENT"/>
    <property type="match status" value="1"/>
</dbReference>
<evidence type="ECO:0000313" key="10">
    <source>
        <dbReference type="Proteomes" id="UP000249134"/>
    </source>
</evidence>
<dbReference type="Proteomes" id="UP000249134">
    <property type="component" value="Chromosome 1"/>
</dbReference>
<dbReference type="RefSeq" id="WP_066143581.1">
    <property type="nucleotide sequence ID" value="NZ_CBCSGM010000004.1"/>
</dbReference>
<sequence length="100" mass="10824">MKIILVCSAGMSTSMLVQKMEKSAESKGLSAEIEAVPESQLSNHLDGTNVILIGPQVRYLAPKIKANAEPLGIKVDIINQMDYGMMNGEKVLEHALELAK</sequence>
<evidence type="ECO:0000259" key="8">
    <source>
        <dbReference type="PROSITE" id="PS51100"/>
    </source>
</evidence>
<dbReference type="InterPro" id="IPR003501">
    <property type="entry name" value="PTS_EIIB_2/3"/>
</dbReference>
<accession>A0A2X4X032</accession>
<evidence type="ECO:0000256" key="2">
    <source>
        <dbReference type="ARBA" id="ARBA00022553"/>
    </source>
</evidence>
<dbReference type="EC" id="2.7.1.-" evidence="9"/>
<keyword evidence="6" id="KW-0418">Kinase</keyword>
<organism evidence="9 10">
    <name type="scientific">Lederbergia lenta</name>
    <name type="common">Bacillus lentus</name>
    <dbReference type="NCBI Taxonomy" id="1467"/>
    <lineage>
        <taxon>Bacteria</taxon>
        <taxon>Bacillati</taxon>
        <taxon>Bacillota</taxon>
        <taxon>Bacilli</taxon>
        <taxon>Bacillales</taxon>
        <taxon>Bacillaceae</taxon>
        <taxon>Lederbergia</taxon>
    </lineage>
</organism>
<dbReference type="CDD" id="cd05564">
    <property type="entry name" value="PTS_IIB_chitobiose_lichenan"/>
    <property type="match status" value="1"/>
</dbReference>
<dbReference type="AlphaFoldDB" id="A0A2X4X032"/>
<gene>
    <name evidence="9" type="primary">licB</name>
    <name evidence="9" type="ORF">NCTC4824_04024</name>
</gene>
<dbReference type="GO" id="GO:0016301">
    <property type="term" value="F:kinase activity"/>
    <property type="evidence" value="ECO:0007669"/>
    <property type="project" value="UniProtKB-KW"/>
</dbReference>
<proteinExistence type="predicted"/>
<evidence type="ECO:0000256" key="3">
    <source>
        <dbReference type="ARBA" id="ARBA00022597"/>
    </source>
</evidence>
<keyword evidence="10" id="KW-1185">Reference proteome</keyword>
<keyword evidence="2" id="KW-0597">Phosphoprotein</keyword>
<reference evidence="9 10" key="1">
    <citation type="submission" date="2018-06" db="EMBL/GenBank/DDBJ databases">
        <authorList>
            <consortium name="Pathogen Informatics"/>
            <person name="Doyle S."/>
        </authorList>
    </citation>
    <scope>NUCLEOTIDE SEQUENCE [LARGE SCALE GENOMIC DNA]</scope>
    <source>
        <strain evidence="9 10">NCTC4824</strain>
    </source>
</reference>
<dbReference type="GO" id="GO:0009401">
    <property type="term" value="P:phosphoenolpyruvate-dependent sugar phosphotransferase system"/>
    <property type="evidence" value="ECO:0007669"/>
    <property type="project" value="UniProtKB-KW"/>
</dbReference>
<evidence type="ECO:0000256" key="6">
    <source>
        <dbReference type="ARBA" id="ARBA00022777"/>
    </source>
</evidence>
<keyword evidence="5" id="KW-0598">Phosphotransferase system</keyword>
<feature type="domain" description="PTS EIIB type-3" evidence="8">
    <location>
        <begin position="1"/>
        <end position="100"/>
    </location>
</feature>
<keyword evidence="4 9" id="KW-0808">Transferase</keyword>
<evidence type="ECO:0000313" key="9">
    <source>
        <dbReference type="EMBL" id="SQI63300.1"/>
    </source>
</evidence>
<evidence type="ECO:0000256" key="5">
    <source>
        <dbReference type="ARBA" id="ARBA00022683"/>
    </source>
</evidence>
<dbReference type="Pfam" id="PF02302">
    <property type="entry name" value="PTS_IIB"/>
    <property type="match status" value="1"/>
</dbReference>
<evidence type="ECO:0000256" key="1">
    <source>
        <dbReference type="ARBA" id="ARBA00022448"/>
    </source>
</evidence>
<dbReference type="InterPro" id="IPR013012">
    <property type="entry name" value="PTS_EIIB_3"/>
</dbReference>
<dbReference type="EMBL" id="LS483476">
    <property type="protein sequence ID" value="SQI63300.1"/>
    <property type="molecule type" value="Genomic_DNA"/>
</dbReference>
<keyword evidence="3" id="KW-0762">Sugar transport</keyword>
<dbReference type="Gene3D" id="3.40.50.2300">
    <property type="match status" value="1"/>
</dbReference>
<dbReference type="PROSITE" id="PS51100">
    <property type="entry name" value="PTS_EIIB_TYPE_3"/>
    <property type="match status" value="1"/>
</dbReference>
<evidence type="ECO:0000256" key="7">
    <source>
        <dbReference type="PROSITE-ProRule" id="PRU00423"/>
    </source>
</evidence>
<feature type="modified residue" description="Phosphocysteine; by EIIA" evidence="7">
    <location>
        <position position="7"/>
    </location>
</feature>
<dbReference type="STRING" id="1348624.GCA_001591545_02914"/>
<dbReference type="SUPFAM" id="SSF52794">
    <property type="entry name" value="PTS system IIB component-like"/>
    <property type="match status" value="1"/>
</dbReference>
<dbReference type="InterPro" id="IPR051819">
    <property type="entry name" value="PTS_sugar-specific_EIIB"/>
</dbReference>
<evidence type="ECO:0000256" key="4">
    <source>
        <dbReference type="ARBA" id="ARBA00022679"/>
    </source>
</evidence>
<dbReference type="PANTHER" id="PTHR34581:SF2">
    <property type="entry name" value="PTS SYSTEM N,N'-DIACETYLCHITOBIOSE-SPECIFIC EIIB COMPONENT"/>
    <property type="match status" value="1"/>
</dbReference>
<dbReference type="InterPro" id="IPR036095">
    <property type="entry name" value="PTS_EIIB-like_sf"/>
</dbReference>